<dbReference type="Proteomes" id="UP000640509">
    <property type="component" value="Unassembled WGS sequence"/>
</dbReference>
<evidence type="ECO:0000313" key="2">
    <source>
        <dbReference type="EMBL" id="GGF75517.1"/>
    </source>
</evidence>
<gene>
    <name evidence="2" type="ORF">GCM10011402_30330</name>
</gene>
<keyword evidence="1" id="KW-1133">Transmembrane helix</keyword>
<feature type="transmembrane region" description="Helical" evidence="1">
    <location>
        <begin position="57"/>
        <end position="77"/>
    </location>
</feature>
<dbReference type="PIRSF" id="PIRSF033239">
    <property type="entry name" value="ExoD"/>
    <property type="match status" value="1"/>
</dbReference>
<dbReference type="InterPro" id="IPR010331">
    <property type="entry name" value="ExoD"/>
</dbReference>
<proteinExistence type="predicted"/>
<accession>A0ABQ1VM68</accession>
<evidence type="ECO:0000256" key="1">
    <source>
        <dbReference type="SAM" id="Phobius"/>
    </source>
</evidence>
<dbReference type="Pfam" id="PF06055">
    <property type="entry name" value="ExoD"/>
    <property type="match status" value="1"/>
</dbReference>
<evidence type="ECO:0000313" key="3">
    <source>
        <dbReference type="Proteomes" id="UP000640509"/>
    </source>
</evidence>
<sequence>MSSKDTNLSDLVGDLRELGEQQDQVSVHDIHEALGERSFGPFLAIPALIEITPIGGIPGLPTVIALVIALVSAQLLFGRDHLWLPGFLERQTLKGDRIKKGMDWLERLAGWIDRVLRPRLSWLSGKAGLRVVALLCIFLCMTVPPLELLPFASSIPMGAIALMGLGLMARDGLVILLAGLGALVGLGALLLTTLGGG</sequence>
<feature type="transmembrane region" description="Helical" evidence="1">
    <location>
        <begin position="174"/>
        <end position="194"/>
    </location>
</feature>
<name>A0ABQ1VM68_9RHOB</name>
<feature type="transmembrane region" description="Helical" evidence="1">
    <location>
        <begin position="127"/>
        <end position="144"/>
    </location>
</feature>
<comment type="caution">
    <text evidence="2">The sequence shown here is derived from an EMBL/GenBank/DDBJ whole genome shotgun (WGS) entry which is preliminary data.</text>
</comment>
<keyword evidence="1" id="KW-0812">Transmembrane</keyword>
<dbReference type="EMBL" id="BMIV01000013">
    <property type="protein sequence ID" value="GGF75517.1"/>
    <property type="molecule type" value="Genomic_DNA"/>
</dbReference>
<dbReference type="RefSeq" id="WP_188716116.1">
    <property type="nucleotide sequence ID" value="NZ_BMIV01000013.1"/>
</dbReference>
<evidence type="ECO:0008006" key="4">
    <source>
        <dbReference type="Google" id="ProtNLM"/>
    </source>
</evidence>
<dbReference type="PANTHER" id="PTHR41795">
    <property type="entry name" value="EXOPOLYSACCHARIDE SYNTHESIS PROTEIN"/>
    <property type="match status" value="1"/>
</dbReference>
<dbReference type="PANTHER" id="PTHR41795:SF1">
    <property type="entry name" value="EXOPOLYSACCHARIDE SYNTHESIS PROTEIN"/>
    <property type="match status" value="1"/>
</dbReference>
<reference evidence="3" key="1">
    <citation type="journal article" date="2019" name="Int. J. Syst. Evol. Microbiol.">
        <title>The Global Catalogue of Microorganisms (GCM) 10K type strain sequencing project: providing services to taxonomists for standard genome sequencing and annotation.</title>
        <authorList>
            <consortium name="The Broad Institute Genomics Platform"/>
            <consortium name="The Broad Institute Genome Sequencing Center for Infectious Disease"/>
            <person name="Wu L."/>
            <person name="Ma J."/>
        </authorList>
    </citation>
    <scope>NUCLEOTIDE SEQUENCE [LARGE SCALE GENOMIC DNA]</scope>
    <source>
        <strain evidence="3">CGMCC 1.15419</strain>
    </source>
</reference>
<keyword evidence="3" id="KW-1185">Reference proteome</keyword>
<organism evidence="2 3">
    <name type="scientific">Paracoccus acridae</name>
    <dbReference type="NCBI Taxonomy" id="1795310"/>
    <lineage>
        <taxon>Bacteria</taxon>
        <taxon>Pseudomonadati</taxon>
        <taxon>Pseudomonadota</taxon>
        <taxon>Alphaproteobacteria</taxon>
        <taxon>Rhodobacterales</taxon>
        <taxon>Paracoccaceae</taxon>
        <taxon>Paracoccus</taxon>
    </lineage>
</organism>
<keyword evidence="1" id="KW-0472">Membrane</keyword>
<protein>
    <recommendedName>
        <fullName evidence="4">Exopolysaccharide biosynthesis protein</fullName>
    </recommendedName>
</protein>